<proteinExistence type="inferred from homology"/>
<comment type="caution">
    <text evidence="7">The sequence shown here is derived from an EMBL/GenBank/DDBJ whole genome shotgun (WGS) entry which is preliminary data.</text>
</comment>
<evidence type="ECO:0000256" key="4">
    <source>
        <dbReference type="ARBA" id="ARBA00022989"/>
    </source>
</evidence>
<reference evidence="7" key="2">
    <citation type="submission" date="2020-09" db="EMBL/GenBank/DDBJ databases">
        <authorList>
            <person name="Sun Q."/>
            <person name="Ohkuma M."/>
        </authorList>
    </citation>
    <scope>NUCLEOTIDE SEQUENCE</scope>
    <source>
        <strain evidence="7">JCM 4403</strain>
    </source>
</reference>
<dbReference type="Proteomes" id="UP000656732">
    <property type="component" value="Unassembled WGS sequence"/>
</dbReference>
<feature type="transmembrane region" description="Helical" evidence="6">
    <location>
        <begin position="74"/>
        <end position="95"/>
    </location>
</feature>
<dbReference type="Pfam" id="PF03073">
    <property type="entry name" value="TspO_MBR"/>
    <property type="match status" value="1"/>
</dbReference>
<evidence type="ECO:0000256" key="6">
    <source>
        <dbReference type="SAM" id="Phobius"/>
    </source>
</evidence>
<dbReference type="PANTHER" id="PTHR10057">
    <property type="entry name" value="PERIPHERAL-TYPE BENZODIAZEPINE RECEPTOR"/>
    <property type="match status" value="1"/>
</dbReference>
<dbReference type="AlphaFoldDB" id="A0A918EVX3"/>
<organism evidence="7 8">
    <name type="scientific">Streptomyces pilosus</name>
    <dbReference type="NCBI Taxonomy" id="28893"/>
    <lineage>
        <taxon>Bacteria</taxon>
        <taxon>Bacillati</taxon>
        <taxon>Actinomycetota</taxon>
        <taxon>Actinomycetes</taxon>
        <taxon>Kitasatosporales</taxon>
        <taxon>Streptomycetaceae</taxon>
        <taxon>Streptomyces</taxon>
    </lineage>
</organism>
<evidence type="ECO:0000313" key="8">
    <source>
        <dbReference type="Proteomes" id="UP000656732"/>
    </source>
</evidence>
<name>A0A918EVX3_9ACTN</name>
<dbReference type="InterPro" id="IPR004307">
    <property type="entry name" value="TspO_MBR"/>
</dbReference>
<evidence type="ECO:0000256" key="2">
    <source>
        <dbReference type="ARBA" id="ARBA00007524"/>
    </source>
</evidence>
<dbReference type="Gene3D" id="1.20.1260.100">
    <property type="entry name" value="TspO/MBR protein"/>
    <property type="match status" value="1"/>
</dbReference>
<dbReference type="FunFam" id="1.20.1260.100:FF:000001">
    <property type="entry name" value="translocator protein 2"/>
    <property type="match status" value="1"/>
</dbReference>
<evidence type="ECO:0000313" key="7">
    <source>
        <dbReference type="EMBL" id="GGQ73647.1"/>
    </source>
</evidence>
<reference evidence="7" key="1">
    <citation type="journal article" date="2014" name="Int. J. Syst. Evol. Microbiol.">
        <title>Complete genome sequence of Corynebacterium casei LMG S-19264T (=DSM 44701T), isolated from a smear-ripened cheese.</title>
        <authorList>
            <consortium name="US DOE Joint Genome Institute (JGI-PGF)"/>
            <person name="Walter F."/>
            <person name="Albersmeier A."/>
            <person name="Kalinowski J."/>
            <person name="Ruckert C."/>
        </authorList>
    </citation>
    <scope>NUCLEOTIDE SEQUENCE</scope>
    <source>
        <strain evidence="7">JCM 4403</strain>
    </source>
</reference>
<dbReference type="InterPro" id="IPR038330">
    <property type="entry name" value="TspO/MBR-related_sf"/>
</dbReference>
<comment type="similarity">
    <text evidence="2">Belongs to the TspO/BZRP family.</text>
</comment>
<dbReference type="EMBL" id="BMTU01000003">
    <property type="protein sequence ID" value="GGQ73647.1"/>
    <property type="molecule type" value="Genomic_DNA"/>
</dbReference>
<sequence>MRCPTALGNAGGVGGYPFRMRLITGHARPSGRAGWTAGSAAAVTAAAVAGARAVDADSTWYRSLDKPAWQPPGWAFGAVWTPLYATVAWSAGRGLSRTRGRQRTRLATALAVNLVLNAGWNHAFFRRRSPRAGLAGTLALDLSNAHLVRRMAGADRTAAAALAPYAAWCLFATALNASLVRRNPAAGAGPSAGP</sequence>
<feature type="transmembrane region" description="Helical" evidence="6">
    <location>
        <begin position="33"/>
        <end position="54"/>
    </location>
</feature>
<accession>A0A918EVX3</accession>
<keyword evidence="4 6" id="KW-1133">Transmembrane helix</keyword>
<evidence type="ECO:0008006" key="9">
    <source>
        <dbReference type="Google" id="ProtNLM"/>
    </source>
</evidence>
<comment type="subcellular location">
    <subcellularLocation>
        <location evidence="1">Membrane</location>
        <topology evidence="1">Multi-pass membrane protein</topology>
    </subcellularLocation>
</comment>
<gene>
    <name evidence="7" type="ORF">GCM10010280_20040</name>
</gene>
<evidence type="ECO:0000256" key="5">
    <source>
        <dbReference type="ARBA" id="ARBA00023136"/>
    </source>
</evidence>
<dbReference type="PANTHER" id="PTHR10057:SF0">
    <property type="entry name" value="TRANSLOCATOR PROTEIN"/>
    <property type="match status" value="1"/>
</dbReference>
<evidence type="ECO:0000256" key="1">
    <source>
        <dbReference type="ARBA" id="ARBA00004141"/>
    </source>
</evidence>
<dbReference type="CDD" id="cd15904">
    <property type="entry name" value="TSPO_MBR"/>
    <property type="match status" value="1"/>
</dbReference>
<dbReference type="GO" id="GO:0033013">
    <property type="term" value="P:tetrapyrrole metabolic process"/>
    <property type="evidence" value="ECO:0007669"/>
    <property type="project" value="UniProtKB-ARBA"/>
</dbReference>
<evidence type="ECO:0000256" key="3">
    <source>
        <dbReference type="ARBA" id="ARBA00022692"/>
    </source>
</evidence>
<dbReference type="GO" id="GO:0016020">
    <property type="term" value="C:membrane"/>
    <property type="evidence" value="ECO:0007669"/>
    <property type="project" value="UniProtKB-SubCell"/>
</dbReference>
<keyword evidence="8" id="KW-1185">Reference proteome</keyword>
<protein>
    <recommendedName>
        <fullName evidence="9">Tryptophan-rich sensory protein</fullName>
    </recommendedName>
</protein>
<keyword evidence="3 6" id="KW-0812">Transmembrane</keyword>
<keyword evidence="5 6" id="KW-0472">Membrane</keyword>